<evidence type="ECO:0000313" key="2">
    <source>
        <dbReference type="EMBL" id="GHP09205.1"/>
    </source>
</evidence>
<proteinExistence type="predicted"/>
<organism evidence="2 3">
    <name type="scientific">Pycnococcus provasolii</name>
    <dbReference type="NCBI Taxonomy" id="41880"/>
    <lineage>
        <taxon>Eukaryota</taxon>
        <taxon>Viridiplantae</taxon>
        <taxon>Chlorophyta</taxon>
        <taxon>Pseudoscourfieldiophyceae</taxon>
        <taxon>Pseudoscourfieldiales</taxon>
        <taxon>Pycnococcaceae</taxon>
        <taxon>Pycnococcus</taxon>
    </lineage>
</organism>
<name>A0A830HRA1_9CHLO</name>
<sequence>MGTGASQQNAPSKGVPKRTNAASSAASTDIASASLDAKLAEASARLKGRAKEASLEAAGAGTADTKVQTRAAVSQGATQPHTSPWRSNNAARFADREYERRHHKRERAPELEAPAPVLLASPRKEQLDVVNELHAILLGVSRERQANREKQSAQTTPPQVAVASIPQLSSSSSSSSSSLVSFQKRLVAVANAANQQSLSSRDAARCACTASLLAALLTRDDKSANKLLHDAVGSVRFSPINQHQHRLRSHQTNNSSGFFVLLMPTPRAHAAHLDTRADHYRGTYWYKALDGNSAKDASKGNTFTGVLTPATPVVGETLRIQKNSILARPPRTAYKTLKDYGSLDALPTGAFKHSLGPLSETSGTVRSLPTQLSDRPTSININHLRSERLELIWKDYYAGSRTFRPGSNVDNWVEERHDAAYHSGTVSERQPTTYESVASKTLKEASRLYTKKKNSSPVVAKVRGVRDDYRSHTYQLLNERRPNYINYSNERADVSAKDPNMSGCYWVGTAPTHMFKSVGSSVYGEKDRLEFQKRSRASDTKSRVLCGIREEHRPALPELNAYRSKWFSKDSRAETAPALATPWRTEYGRAF</sequence>
<evidence type="ECO:0000313" key="3">
    <source>
        <dbReference type="Proteomes" id="UP000660262"/>
    </source>
</evidence>
<comment type="caution">
    <text evidence="2">The sequence shown here is derived from an EMBL/GenBank/DDBJ whole genome shotgun (WGS) entry which is preliminary data.</text>
</comment>
<feature type="compositionally biased region" description="Polar residues" evidence="1">
    <location>
        <begin position="65"/>
        <end position="90"/>
    </location>
</feature>
<dbReference type="AlphaFoldDB" id="A0A830HRA1"/>
<dbReference type="EMBL" id="BNJQ01000024">
    <property type="protein sequence ID" value="GHP09205.1"/>
    <property type="molecule type" value="Genomic_DNA"/>
</dbReference>
<feature type="region of interest" description="Disordered" evidence="1">
    <location>
        <begin position="1"/>
        <end position="28"/>
    </location>
</feature>
<dbReference type="Proteomes" id="UP000660262">
    <property type="component" value="Unassembled WGS sequence"/>
</dbReference>
<reference evidence="2" key="1">
    <citation type="submission" date="2020-10" db="EMBL/GenBank/DDBJ databases">
        <title>Unveiling of a novel bifunctional photoreceptor, Dualchrome1, isolated from a cosmopolitan green alga.</title>
        <authorList>
            <person name="Suzuki S."/>
            <person name="Kawachi M."/>
        </authorList>
    </citation>
    <scope>NUCLEOTIDE SEQUENCE</scope>
    <source>
        <strain evidence="2">NIES 2893</strain>
    </source>
</reference>
<protein>
    <submittedName>
        <fullName evidence="2">Uncharacterized protein</fullName>
    </submittedName>
</protein>
<feature type="region of interest" description="Disordered" evidence="1">
    <location>
        <begin position="44"/>
        <end position="108"/>
    </location>
</feature>
<gene>
    <name evidence="2" type="ORF">PPROV_000794200</name>
</gene>
<evidence type="ECO:0000256" key="1">
    <source>
        <dbReference type="SAM" id="MobiDB-lite"/>
    </source>
</evidence>
<keyword evidence="3" id="KW-1185">Reference proteome</keyword>
<accession>A0A830HRA1</accession>
<feature type="region of interest" description="Disordered" evidence="1">
    <location>
        <begin position="146"/>
        <end position="174"/>
    </location>
</feature>
<feature type="compositionally biased region" description="Polar residues" evidence="1">
    <location>
        <begin position="1"/>
        <end position="11"/>
    </location>
</feature>